<evidence type="ECO:0000313" key="3">
    <source>
        <dbReference type="Proteomes" id="UP001159363"/>
    </source>
</evidence>
<comment type="caution">
    <text evidence="2">The sequence shown here is derived from an EMBL/GenBank/DDBJ whole genome shotgun (WGS) entry which is preliminary data.</text>
</comment>
<proteinExistence type="predicted"/>
<feature type="region of interest" description="Disordered" evidence="1">
    <location>
        <begin position="174"/>
        <end position="218"/>
    </location>
</feature>
<feature type="region of interest" description="Disordered" evidence="1">
    <location>
        <begin position="282"/>
        <end position="308"/>
    </location>
</feature>
<organism evidence="2 3">
    <name type="scientific">Dryococelus australis</name>
    <dbReference type="NCBI Taxonomy" id="614101"/>
    <lineage>
        <taxon>Eukaryota</taxon>
        <taxon>Metazoa</taxon>
        <taxon>Ecdysozoa</taxon>
        <taxon>Arthropoda</taxon>
        <taxon>Hexapoda</taxon>
        <taxon>Insecta</taxon>
        <taxon>Pterygota</taxon>
        <taxon>Neoptera</taxon>
        <taxon>Polyneoptera</taxon>
        <taxon>Phasmatodea</taxon>
        <taxon>Verophasmatodea</taxon>
        <taxon>Anareolatae</taxon>
        <taxon>Phasmatidae</taxon>
        <taxon>Eurycanthinae</taxon>
        <taxon>Dryococelus</taxon>
    </lineage>
</organism>
<gene>
    <name evidence="2" type="ORF">PR048_000690</name>
</gene>
<dbReference type="EMBL" id="JARBHB010000001">
    <property type="protein sequence ID" value="KAJ8895358.1"/>
    <property type="molecule type" value="Genomic_DNA"/>
</dbReference>
<name>A0ABQ9IHP6_9NEOP</name>
<sequence>MESFKSSEYAESCECLEREGGDGRDLAANVFSDCRAEGHTPLAWKEISKTFEIDWDLPHCVGALDGKHILLQAPAHSGSDFYNYKSNFSIVLLELVDGNYNFLFADVGCQGRCAMLWFGRGSRATCSRKTLPRTRTQLELIISLCSSKKRTPGGSRAAREPFSMRMVEVSMEQCRNEGAEETEDPRENPPTDGIPICENPERPGRGLNPDRRGGRRVGYPLSHPGVVLAAPRPPLFLERCARNRLPPFWESREYRQRRDLLASQTSLRLLDIPIRLATTQECSGETGRCPGPPRRNSRVGEDSGLPRLSGRQSLTEAVWPSVRDRNEVWTTIGNCGTTAGEVFVPVALHPAVLLTEIVQVRLKDNITRGMDAGMSGKEQRQIWLLEIIV</sequence>
<accession>A0ABQ9IHP6</accession>
<evidence type="ECO:0000313" key="2">
    <source>
        <dbReference type="EMBL" id="KAJ8895358.1"/>
    </source>
</evidence>
<evidence type="ECO:0008006" key="4">
    <source>
        <dbReference type="Google" id="ProtNLM"/>
    </source>
</evidence>
<dbReference type="Proteomes" id="UP001159363">
    <property type="component" value="Chromosome 1"/>
</dbReference>
<evidence type="ECO:0000256" key="1">
    <source>
        <dbReference type="SAM" id="MobiDB-lite"/>
    </source>
</evidence>
<protein>
    <recommendedName>
        <fullName evidence="4">DDE Tnp4 domain-containing protein</fullName>
    </recommendedName>
</protein>
<feature type="compositionally biased region" description="Basic and acidic residues" evidence="1">
    <location>
        <begin position="199"/>
        <end position="212"/>
    </location>
</feature>
<keyword evidence="3" id="KW-1185">Reference proteome</keyword>
<reference evidence="2 3" key="1">
    <citation type="submission" date="2023-02" db="EMBL/GenBank/DDBJ databases">
        <title>LHISI_Scaffold_Assembly.</title>
        <authorList>
            <person name="Stuart O.P."/>
            <person name="Cleave R."/>
            <person name="Magrath M.J.L."/>
            <person name="Mikheyev A.S."/>
        </authorList>
    </citation>
    <scope>NUCLEOTIDE SEQUENCE [LARGE SCALE GENOMIC DNA]</scope>
    <source>
        <strain evidence="2">Daus_M_001</strain>
        <tissue evidence="2">Leg muscle</tissue>
    </source>
</reference>